<dbReference type="PANTHER" id="PTHR31303">
    <property type="entry name" value="CTP-DEPENDENT DIACYLGLYCEROL KINASE 1"/>
    <property type="match status" value="1"/>
</dbReference>
<evidence type="ECO:0000313" key="3">
    <source>
        <dbReference type="Proteomes" id="UP001304461"/>
    </source>
</evidence>
<keyword evidence="1" id="KW-1133">Transmembrane helix</keyword>
<dbReference type="PANTHER" id="PTHR31303:SF1">
    <property type="entry name" value="CTP-DEPENDENT DIACYLGLYCEROL KINASE 1"/>
    <property type="match status" value="1"/>
</dbReference>
<dbReference type="EMBL" id="JAYGHX010000001">
    <property type="protein sequence ID" value="MEA5390099.1"/>
    <property type="molecule type" value="Genomic_DNA"/>
</dbReference>
<dbReference type="Proteomes" id="UP001304461">
    <property type="component" value="Unassembled WGS sequence"/>
</dbReference>
<feature type="transmembrane region" description="Helical" evidence="1">
    <location>
        <begin position="158"/>
        <end position="181"/>
    </location>
</feature>
<feature type="transmembrane region" description="Helical" evidence="1">
    <location>
        <begin position="98"/>
        <end position="117"/>
    </location>
</feature>
<keyword evidence="2" id="KW-0808">Transferase</keyword>
<comment type="caution">
    <text evidence="2">The sequence shown here is derived from an EMBL/GenBank/DDBJ whole genome shotgun (WGS) entry which is preliminary data.</text>
</comment>
<feature type="transmembrane region" description="Helical" evidence="1">
    <location>
        <begin position="201"/>
        <end position="222"/>
    </location>
</feature>
<dbReference type="InterPro" id="IPR037997">
    <property type="entry name" value="Dgk1-like"/>
</dbReference>
<evidence type="ECO:0000313" key="2">
    <source>
        <dbReference type="EMBL" id="MEA5390099.1"/>
    </source>
</evidence>
<keyword evidence="1" id="KW-0812">Transmembrane</keyword>
<keyword evidence="1" id="KW-0472">Membrane</keyword>
<feature type="transmembrane region" description="Helical" evidence="1">
    <location>
        <begin position="123"/>
        <end position="146"/>
    </location>
</feature>
<keyword evidence="3" id="KW-1185">Reference proteome</keyword>
<sequence length="223" mass="23305">MVLSPEHDDLARLTGVLAVGLWLALLSAGALLLRRRWPAQREWSRKLVHIGAGPVVLIAWAFGVERLIAVPAAAAITLLAALNHRVKVLPAIEDVERHSYGTVAYGASITVLLWLWWPAHPDTVAAGALVMAFGDGLAGLLGPLIPSPSWTVFGERRSLAGTAAMGIASLAVLLTLGLLGGGPTPASIVLIALVATGLEQWALLGIDNISVPLAVAGLWRVLS</sequence>
<accession>A0ABU5RQT6</accession>
<proteinExistence type="predicted"/>
<gene>
    <name evidence="2" type="ORF">VB738_02375</name>
</gene>
<protein>
    <submittedName>
        <fullName evidence="2">Dolichol kinase</fullName>
    </submittedName>
</protein>
<evidence type="ECO:0000256" key="1">
    <source>
        <dbReference type="SAM" id="Phobius"/>
    </source>
</evidence>
<feature type="transmembrane region" description="Helical" evidence="1">
    <location>
        <begin position="45"/>
        <end position="62"/>
    </location>
</feature>
<keyword evidence="2" id="KW-0418">Kinase</keyword>
<organism evidence="2 3">
    <name type="scientific">Cyanobium gracile UHCC 0139</name>
    <dbReference type="NCBI Taxonomy" id="3110308"/>
    <lineage>
        <taxon>Bacteria</taxon>
        <taxon>Bacillati</taxon>
        <taxon>Cyanobacteriota</taxon>
        <taxon>Cyanophyceae</taxon>
        <taxon>Synechococcales</taxon>
        <taxon>Prochlorococcaceae</taxon>
        <taxon>Cyanobium</taxon>
    </lineage>
</organism>
<name>A0ABU5RQT6_9CYAN</name>
<feature type="transmembrane region" description="Helical" evidence="1">
    <location>
        <begin position="68"/>
        <end position="86"/>
    </location>
</feature>
<dbReference type="RefSeq" id="WP_323304217.1">
    <property type="nucleotide sequence ID" value="NZ_JAYGHX010000001.1"/>
</dbReference>
<feature type="transmembrane region" description="Helical" evidence="1">
    <location>
        <begin position="12"/>
        <end position="33"/>
    </location>
</feature>
<reference evidence="2 3" key="1">
    <citation type="submission" date="2023-12" db="EMBL/GenBank/DDBJ databases">
        <title>Baltic Sea Cyanobacteria.</title>
        <authorList>
            <person name="Delbaje E."/>
            <person name="Fewer D.P."/>
            <person name="Shishido T.K."/>
        </authorList>
    </citation>
    <scope>NUCLEOTIDE SEQUENCE [LARGE SCALE GENOMIC DNA]</scope>
    <source>
        <strain evidence="2 3">UHCC 0139</strain>
    </source>
</reference>
<dbReference type="GO" id="GO:0016301">
    <property type="term" value="F:kinase activity"/>
    <property type="evidence" value="ECO:0007669"/>
    <property type="project" value="UniProtKB-KW"/>
</dbReference>